<sequence>MGSGFLKFRDASARSAEVSRVESVQAASQGTIKMLTYRPDTVEQELDAARDLMTGALWDSYGSFTHDVVMPGAKEKKISAVATVPAAASVSAGSNHAVVLVFVNQTTTVGAESPTNLASSVRVSLEKVNGRWLMSAFDPI</sequence>
<dbReference type="PANTHER" id="PTHR37042">
    <property type="entry name" value="OUTER MEMBRANE PROTEIN RV1973"/>
    <property type="match status" value="1"/>
</dbReference>
<dbReference type="RefSeq" id="WP_064854507.1">
    <property type="nucleotide sequence ID" value="NZ_LZIM01000050.1"/>
</dbReference>
<dbReference type="EMBL" id="LZIN01000036">
    <property type="protein sequence ID" value="OBG07744.1"/>
    <property type="molecule type" value="Genomic_DNA"/>
</dbReference>
<gene>
    <name evidence="3" type="ORF">A5771_05280</name>
</gene>
<evidence type="ECO:0000313" key="4">
    <source>
        <dbReference type="Proteomes" id="UP000093985"/>
    </source>
</evidence>
<keyword evidence="2" id="KW-0472">Membrane</keyword>
<dbReference type="OrthoDB" id="3536396at2"/>
<evidence type="ECO:0000256" key="2">
    <source>
        <dbReference type="ARBA" id="ARBA00023136"/>
    </source>
</evidence>
<evidence type="ECO:0000313" key="3">
    <source>
        <dbReference type="EMBL" id="OBG07744.1"/>
    </source>
</evidence>
<proteinExistence type="predicted"/>
<dbReference type="GO" id="GO:0016020">
    <property type="term" value="C:membrane"/>
    <property type="evidence" value="ECO:0007669"/>
    <property type="project" value="UniProtKB-SubCell"/>
</dbReference>
<comment type="caution">
    <text evidence="3">The sequence shown here is derived from an EMBL/GenBank/DDBJ whole genome shotgun (WGS) entry which is preliminary data.</text>
</comment>
<name>A0A1A2ETA0_MYCSD</name>
<dbReference type="AlphaFoldDB" id="A0A1A2ETA0"/>
<dbReference type="PANTHER" id="PTHR37042:SF4">
    <property type="entry name" value="OUTER MEMBRANE PROTEIN RV1973"/>
    <property type="match status" value="1"/>
</dbReference>
<protein>
    <recommendedName>
        <fullName evidence="5">Mce associated membrane protein</fullName>
    </recommendedName>
</protein>
<dbReference type="Proteomes" id="UP000093985">
    <property type="component" value="Unassembled WGS sequence"/>
</dbReference>
<comment type="subcellular location">
    <subcellularLocation>
        <location evidence="1">Membrane</location>
    </subcellularLocation>
</comment>
<evidence type="ECO:0008006" key="5">
    <source>
        <dbReference type="Google" id="ProtNLM"/>
    </source>
</evidence>
<reference evidence="4" key="1">
    <citation type="submission" date="2016-06" db="EMBL/GenBank/DDBJ databases">
        <authorList>
            <person name="Sutton G."/>
            <person name="Brinkac L."/>
            <person name="Sanka R."/>
            <person name="Adams M."/>
            <person name="Lau E."/>
            <person name="Mehaffy C."/>
            <person name="Tameris M."/>
            <person name="Hatherill M."/>
            <person name="Hanekom W."/>
            <person name="Mahomed H."/>
            <person name="Mcshane H."/>
        </authorList>
    </citation>
    <scope>NUCLEOTIDE SEQUENCE [LARGE SCALE GENOMIC DNA]</scope>
    <source>
        <strain evidence="4">852014-51077_SCH5608930-a</strain>
    </source>
</reference>
<organism evidence="3 4">
    <name type="scientific">Mycolicibacter sinensis (strain JDM601)</name>
    <name type="common">Mycobacterium sinense</name>
    <dbReference type="NCBI Taxonomy" id="875328"/>
    <lineage>
        <taxon>Bacteria</taxon>
        <taxon>Bacillati</taxon>
        <taxon>Actinomycetota</taxon>
        <taxon>Actinomycetes</taxon>
        <taxon>Mycobacteriales</taxon>
        <taxon>Mycobacteriaceae</taxon>
        <taxon>Mycolicibacter</taxon>
    </lineage>
</organism>
<evidence type="ECO:0000256" key="1">
    <source>
        <dbReference type="ARBA" id="ARBA00004370"/>
    </source>
</evidence>
<accession>A0A1A2ETA0</accession>